<proteinExistence type="inferred from homology"/>
<evidence type="ECO:0000313" key="12">
    <source>
        <dbReference type="EMBL" id="CAD8757483.1"/>
    </source>
</evidence>
<protein>
    <submittedName>
        <fullName evidence="11">TfIIB-brf</fullName>
    </submittedName>
</protein>
<dbReference type="GO" id="GO:0008270">
    <property type="term" value="F:zinc ion binding"/>
    <property type="evidence" value="ECO:0007669"/>
    <property type="project" value="UniProtKB-KW"/>
</dbReference>
<name>A9BKR9_HEMAN</name>
<dbReference type="Pfam" id="PF00382">
    <property type="entry name" value="TFIIB"/>
    <property type="match status" value="2"/>
</dbReference>
<dbReference type="GO" id="GO:0097550">
    <property type="term" value="C:transcription preinitiation complex"/>
    <property type="evidence" value="ECO:0007669"/>
    <property type="project" value="TreeGrafter"/>
</dbReference>
<keyword evidence="4 9" id="KW-0863">Zinc-finger</keyword>
<dbReference type="PRINTS" id="PR00685">
    <property type="entry name" value="TIFACTORIIB"/>
</dbReference>
<geneLocation type="nucleomorph" evidence="11"/>
<reference evidence="12" key="2">
    <citation type="submission" date="2021-01" db="EMBL/GenBank/DDBJ databases">
        <authorList>
            <person name="Corre E."/>
            <person name="Pelletier E."/>
            <person name="Niang G."/>
            <person name="Scheremetjew M."/>
            <person name="Finn R."/>
            <person name="Kale V."/>
            <person name="Holt S."/>
            <person name="Cochrane G."/>
            <person name="Meng A."/>
            <person name="Brown T."/>
            <person name="Cohen L."/>
        </authorList>
    </citation>
    <scope>NUCLEOTIDE SEQUENCE</scope>
    <source>
        <strain evidence="12">CCMP441</strain>
    </source>
</reference>
<evidence type="ECO:0000259" key="10">
    <source>
        <dbReference type="PROSITE" id="PS51134"/>
    </source>
</evidence>
<dbReference type="PROSITE" id="PS51134">
    <property type="entry name" value="ZF_TFIIB"/>
    <property type="match status" value="1"/>
</dbReference>
<dbReference type="FunFam" id="1.10.472.10:FF:000002">
    <property type="entry name" value="Transcription factor IIIB 90 kDa subunit"/>
    <property type="match status" value="1"/>
</dbReference>
<organism evidence="11 13">
    <name type="scientific">Hemiselmis andersenii</name>
    <name type="common">Cryptophyte alga</name>
    <dbReference type="NCBI Taxonomy" id="464988"/>
    <lineage>
        <taxon>Eukaryota</taxon>
        <taxon>Cryptophyceae</taxon>
        <taxon>Cryptomonadales</taxon>
        <taxon>Hemiselmidaceae</taxon>
        <taxon>Hemiselmis</taxon>
    </lineage>
</organism>
<dbReference type="GO" id="GO:0000995">
    <property type="term" value="F:RNA polymerase III general transcription initiation factor activity"/>
    <property type="evidence" value="ECO:0007669"/>
    <property type="project" value="TreeGrafter"/>
</dbReference>
<evidence type="ECO:0000256" key="6">
    <source>
        <dbReference type="ARBA" id="ARBA00023015"/>
    </source>
</evidence>
<feature type="domain" description="TFIIB-type" evidence="10">
    <location>
        <begin position="1"/>
        <end position="30"/>
    </location>
</feature>
<gene>
    <name evidence="11" type="ORF">HAN_2g249</name>
    <name evidence="12" type="ORF">HAND1043_LOCUS23997</name>
</gene>
<evidence type="ECO:0000256" key="4">
    <source>
        <dbReference type="ARBA" id="ARBA00022771"/>
    </source>
</evidence>
<dbReference type="GeneID" id="5739847"/>
<dbReference type="InterPro" id="IPR013763">
    <property type="entry name" value="Cyclin-like_dom"/>
</dbReference>
<dbReference type="AlphaFoldDB" id="A9BKR9"/>
<dbReference type="InterPro" id="IPR013150">
    <property type="entry name" value="TFIIB_cyclin"/>
</dbReference>
<dbReference type="PANTHER" id="PTHR11618:SF4">
    <property type="entry name" value="TRANSCRIPTION FACTOR IIIB 90 KDA SUBUNIT"/>
    <property type="match status" value="1"/>
</dbReference>
<keyword evidence="6" id="KW-0805">Transcription regulation</keyword>
<evidence type="ECO:0000256" key="8">
    <source>
        <dbReference type="ARBA" id="ARBA00023242"/>
    </source>
</evidence>
<reference evidence="11 13" key="1">
    <citation type="journal article" date="2007" name="Proc. Natl. Acad. Sci. U.S.A.">
        <title>Nucleomorph genome of Hemiselmis andersenii reveals complete intron loss and compaction as a driver of protein structure and function.</title>
        <authorList>
            <person name="Lane C.E."/>
            <person name="van den Heuvel K."/>
            <person name="Kozera C."/>
            <person name="Curtis B.A."/>
            <person name="Parsons B.J."/>
            <person name="Bowman S."/>
            <person name="Archibald J.M."/>
        </authorList>
    </citation>
    <scope>NUCLEOTIDE SEQUENCE [LARGE SCALE GENOMIC DNA]</scope>
    <source>
        <strain evidence="11 13">CCMP644</strain>
    </source>
</reference>
<sequence>MKCIKCGGGEINFNFTEGKIICKFCGLLLEENISNPEITFEGKDKKNFSLNGQFVRNSNINSLSYKNKFNDLVLSSAKRRINQISHSLKLKGSFQDEAFKFFILATQRGFINGQKLQNLCVSSLYTVCRQKKTHHLLIDFSDITQIQTNKIGSVFLKFIRDLKINIPVIDPSLYIQRFVSRLQLGNKTKLVSMSALRLIARMKREWVSTGRRPSGLCGAAILLATKMHGLKKTQKEISSIVRIGDFAIRSRLREINKTSMSNLTIKEIDHGGGDDGSGNSLFGFSNLKIHPPSMIKILEKKIFKNSKMKKSNNSIDFDKIPFFPKKKGYELKKKKRKLQKKKENLSVFKEAILYLNSVYETTIKENIWNELNVTYLCSHSIVARAQKEKPFAYFRMNESIGHSTLSKN</sequence>
<evidence type="ECO:0000256" key="3">
    <source>
        <dbReference type="ARBA" id="ARBA00022723"/>
    </source>
</evidence>
<keyword evidence="3" id="KW-0479">Metal-binding</keyword>
<dbReference type="Proteomes" id="UP000243127">
    <property type="component" value="Nucleomorph 2"/>
</dbReference>
<dbReference type="CDD" id="cd20554">
    <property type="entry name" value="CYCLIN_TFIIIB90_rpt2"/>
    <property type="match status" value="1"/>
</dbReference>
<dbReference type="GO" id="GO:0001006">
    <property type="term" value="F:RNA polymerase III type 3 promoter sequence-specific DNA binding"/>
    <property type="evidence" value="ECO:0007669"/>
    <property type="project" value="TreeGrafter"/>
</dbReference>
<keyword evidence="7" id="KW-0804">Transcription</keyword>
<accession>A9BKR9</accession>
<dbReference type="Gene3D" id="1.10.472.10">
    <property type="entry name" value="Cyclin-like"/>
    <property type="match status" value="2"/>
</dbReference>
<dbReference type="Gene3D" id="2.20.25.10">
    <property type="match status" value="1"/>
</dbReference>
<keyword evidence="8" id="KW-0539">Nucleus</keyword>
<dbReference type="SUPFAM" id="SSF47954">
    <property type="entry name" value="Cyclin-like"/>
    <property type="match status" value="2"/>
</dbReference>
<comment type="similarity">
    <text evidence="2">Belongs to the TFIIB family.</text>
</comment>
<dbReference type="SMART" id="SM00385">
    <property type="entry name" value="CYCLIN"/>
    <property type="match status" value="2"/>
</dbReference>
<evidence type="ECO:0000256" key="7">
    <source>
        <dbReference type="ARBA" id="ARBA00023163"/>
    </source>
</evidence>
<dbReference type="GO" id="GO:0005634">
    <property type="term" value="C:nucleus"/>
    <property type="evidence" value="ECO:0007669"/>
    <property type="project" value="UniProtKB-SubCell"/>
</dbReference>
<dbReference type="GO" id="GO:0000126">
    <property type="term" value="C:transcription factor TFIIIB complex"/>
    <property type="evidence" value="ECO:0007669"/>
    <property type="project" value="TreeGrafter"/>
</dbReference>
<evidence type="ECO:0000256" key="5">
    <source>
        <dbReference type="ARBA" id="ARBA00022833"/>
    </source>
</evidence>
<dbReference type="SUPFAM" id="SSF57783">
    <property type="entry name" value="Zinc beta-ribbon"/>
    <property type="match status" value="1"/>
</dbReference>
<dbReference type="GO" id="GO:0070897">
    <property type="term" value="P:transcription preinitiation complex assembly"/>
    <property type="evidence" value="ECO:0007669"/>
    <property type="project" value="InterPro"/>
</dbReference>
<evidence type="ECO:0000256" key="2">
    <source>
        <dbReference type="ARBA" id="ARBA00010857"/>
    </source>
</evidence>
<dbReference type="EMBL" id="CP000882">
    <property type="protein sequence ID" value="ABW98074.1"/>
    <property type="molecule type" value="Genomic_DNA"/>
</dbReference>
<dbReference type="InterPro" id="IPR000812">
    <property type="entry name" value="TFIIB"/>
</dbReference>
<dbReference type="EMBL" id="HBFK01039526">
    <property type="protein sequence ID" value="CAD8757483.1"/>
    <property type="molecule type" value="Transcribed_RNA"/>
</dbReference>
<dbReference type="GO" id="GO:0017025">
    <property type="term" value="F:TBP-class protein binding"/>
    <property type="evidence" value="ECO:0007669"/>
    <property type="project" value="InterPro"/>
</dbReference>
<evidence type="ECO:0000256" key="9">
    <source>
        <dbReference type="PROSITE-ProRule" id="PRU00469"/>
    </source>
</evidence>
<keyword evidence="11" id="KW-0542">Nucleomorph</keyword>
<evidence type="ECO:0000256" key="1">
    <source>
        <dbReference type="ARBA" id="ARBA00004123"/>
    </source>
</evidence>
<dbReference type="InterPro" id="IPR013137">
    <property type="entry name" value="Znf_TFIIB"/>
</dbReference>
<evidence type="ECO:0000313" key="13">
    <source>
        <dbReference type="Proteomes" id="UP000243127"/>
    </source>
</evidence>
<dbReference type="InterPro" id="IPR036915">
    <property type="entry name" value="Cyclin-like_sf"/>
</dbReference>
<dbReference type="PANTHER" id="PTHR11618">
    <property type="entry name" value="TRANSCRIPTION INITIATION FACTOR IIB-RELATED"/>
    <property type="match status" value="1"/>
</dbReference>
<keyword evidence="5" id="KW-0862">Zinc</keyword>
<dbReference type="RefSeq" id="XP_001712399.1">
    <property type="nucleotide sequence ID" value="XM_001712347.1"/>
</dbReference>
<evidence type="ECO:0000313" key="11">
    <source>
        <dbReference type="EMBL" id="ABW98074.1"/>
    </source>
</evidence>
<comment type="subcellular location">
    <subcellularLocation>
        <location evidence="1">Nucleus</location>
    </subcellularLocation>
</comment>